<dbReference type="Proteomes" id="UP001353858">
    <property type="component" value="Unassembled WGS sequence"/>
</dbReference>
<proteinExistence type="predicted"/>
<protein>
    <submittedName>
        <fullName evidence="1">Uncharacterized protein</fullName>
    </submittedName>
</protein>
<organism evidence="1 2">
    <name type="scientific">Aquatica leii</name>
    <dbReference type="NCBI Taxonomy" id="1421715"/>
    <lineage>
        <taxon>Eukaryota</taxon>
        <taxon>Metazoa</taxon>
        <taxon>Ecdysozoa</taxon>
        <taxon>Arthropoda</taxon>
        <taxon>Hexapoda</taxon>
        <taxon>Insecta</taxon>
        <taxon>Pterygota</taxon>
        <taxon>Neoptera</taxon>
        <taxon>Endopterygota</taxon>
        <taxon>Coleoptera</taxon>
        <taxon>Polyphaga</taxon>
        <taxon>Elateriformia</taxon>
        <taxon>Elateroidea</taxon>
        <taxon>Lampyridae</taxon>
        <taxon>Luciolinae</taxon>
        <taxon>Aquatica</taxon>
    </lineage>
</organism>
<evidence type="ECO:0000313" key="1">
    <source>
        <dbReference type="EMBL" id="KAK4884067.1"/>
    </source>
</evidence>
<name>A0AAN7PEQ7_9COLE</name>
<dbReference type="EMBL" id="JARPUR010000001">
    <property type="protein sequence ID" value="KAK4884067.1"/>
    <property type="molecule type" value="Genomic_DNA"/>
</dbReference>
<gene>
    <name evidence="1" type="ORF">RN001_000338</name>
</gene>
<keyword evidence="2" id="KW-1185">Reference proteome</keyword>
<dbReference type="AlphaFoldDB" id="A0AAN7PEQ7"/>
<accession>A0AAN7PEQ7</accession>
<reference evidence="2" key="1">
    <citation type="submission" date="2023-01" db="EMBL/GenBank/DDBJ databases">
        <title>Key to firefly adult light organ development and bioluminescence: homeobox transcription factors regulate luciferase expression and transportation to peroxisome.</title>
        <authorList>
            <person name="Fu X."/>
        </authorList>
    </citation>
    <scope>NUCLEOTIDE SEQUENCE [LARGE SCALE GENOMIC DNA]</scope>
</reference>
<evidence type="ECO:0000313" key="2">
    <source>
        <dbReference type="Proteomes" id="UP001353858"/>
    </source>
</evidence>
<comment type="caution">
    <text evidence="1">The sequence shown here is derived from an EMBL/GenBank/DDBJ whole genome shotgun (WGS) entry which is preliminary data.</text>
</comment>
<sequence>MKSMKTNGGVARGWGTQKSVLSKWVYSMHAMISVFEGEDVDLLVILIARTFSDKIIYFFKPGKPKIQTTMYSSQSFSLYPKYKNHILFLHAIIGFVSSRMLNCTTLVTLLSLIVIHLNYLCFC</sequence>